<reference evidence="1 2" key="1">
    <citation type="submission" date="2017-08" db="EMBL/GenBank/DDBJ databases">
        <title>Pusillimonas indicus sp. nov., a member of the family Alcaligenaceae isolated from surface seawater.</title>
        <authorList>
            <person name="Li J."/>
        </authorList>
    </citation>
    <scope>NUCLEOTIDE SEQUENCE [LARGE SCALE GENOMIC DNA]</scope>
    <source>
        <strain evidence="1 2">17-4A</strain>
    </source>
</reference>
<keyword evidence="2" id="KW-1185">Reference proteome</keyword>
<evidence type="ECO:0000313" key="1">
    <source>
        <dbReference type="EMBL" id="RII84030.1"/>
    </source>
</evidence>
<evidence type="ECO:0000313" key="2">
    <source>
        <dbReference type="Proteomes" id="UP000266483"/>
    </source>
</evidence>
<dbReference type="EMBL" id="NQOU01000001">
    <property type="protein sequence ID" value="RII84030.1"/>
    <property type="molecule type" value="Genomic_DNA"/>
</dbReference>
<proteinExistence type="predicted"/>
<organism evidence="1 2">
    <name type="scientific">Neopusillimonas maritima</name>
    <dbReference type="NCBI Taxonomy" id="2026239"/>
    <lineage>
        <taxon>Bacteria</taxon>
        <taxon>Pseudomonadati</taxon>
        <taxon>Pseudomonadota</taxon>
        <taxon>Betaproteobacteria</taxon>
        <taxon>Burkholderiales</taxon>
        <taxon>Alcaligenaceae</taxon>
        <taxon>Neopusillimonas</taxon>
    </lineage>
</organism>
<protein>
    <recommendedName>
        <fullName evidence="3">Helix-turn-helix domain-containing protein</fullName>
    </recommendedName>
</protein>
<evidence type="ECO:0008006" key="3">
    <source>
        <dbReference type="Google" id="ProtNLM"/>
    </source>
</evidence>
<dbReference type="Proteomes" id="UP000266483">
    <property type="component" value="Unassembled WGS sequence"/>
</dbReference>
<sequence>MYVSQNIRSFQIDSEKGCTALDALTKPTVDTATAAFYLNRKPQTLRVWACRENGPIRPLRVNGRLAWRVADIKAIIGV</sequence>
<gene>
    <name evidence="1" type="ORF">CJO09_02000</name>
</gene>
<accession>A0ABX9MYG4</accession>
<comment type="caution">
    <text evidence="1">The sequence shown here is derived from an EMBL/GenBank/DDBJ whole genome shotgun (WGS) entry which is preliminary data.</text>
</comment>
<name>A0ABX9MYG4_9BURK</name>
<dbReference type="RefSeq" id="WP_218961011.1">
    <property type="nucleotide sequence ID" value="NZ_CP170494.1"/>
</dbReference>